<dbReference type="EMBL" id="FPHM01000056">
    <property type="protein sequence ID" value="SFV59361.1"/>
    <property type="molecule type" value="Genomic_DNA"/>
</dbReference>
<reference evidence="2" key="1">
    <citation type="submission" date="2016-10" db="EMBL/GenBank/DDBJ databases">
        <authorList>
            <person name="de Groot N.N."/>
        </authorList>
    </citation>
    <scope>NUCLEOTIDE SEQUENCE</scope>
</reference>
<sequence>MLKILNIVNGDVTIEIIKKADINGDFLPWRDFLHEGPVLQMVSIKQLSKIRAFFIHQQGFGSLEEIEKEFQERDKKLKDYHKYKKIILWFEHDLYDQLQMLQILSWFQSNNIGNIKLNLISTDRYFIESSSHEIRELLNYEEKISKEHLELAQKAWLAFTASNPLAWFKLLDEDLHLFPFLKDTIIRMLEEYPNTRNGLSKSEHQALLTISKGIRNPNEIFQNCQKSEKRKFMGKIIFWKILDDFIENRLIYSQKNGQILQITKQGQQVLKGEINYLHIKPIKRWIGGTKLTNDNVWCWNIKEQTINKYYYSKALSSLLLFNF</sequence>
<protein>
    <recommendedName>
        <fullName evidence="1">DUF1835 domain-containing protein</fullName>
    </recommendedName>
</protein>
<dbReference type="Pfam" id="PF08874">
    <property type="entry name" value="DUF1835"/>
    <property type="match status" value="1"/>
</dbReference>
<name>A0A1W1C0X5_9ZZZZ</name>
<accession>A0A1W1C0X5</accession>
<evidence type="ECO:0000259" key="1">
    <source>
        <dbReference type="Pfam" id="PF08874"/>
    </source>
</evidence>
<feature type="domain" description="DUF1835" evidence="1">
    <location>
        <begin position="14"/>
        <end position="112"/>
    </location>
</feature>
<dbReference type="InterPro" id="IPR014973">
    <property type="entry name" value="DUF1835"/>
</dbReference>
<organism evidence="2">
    <name type="scientific">hydrothermal vent metagenome</name>
    <dbReference type="NCBI Taxonomy" id="652676"/>
    <lineage>
        <taxon>unclassified sequences</taxon>
        <taxon>metagenomes</taxon>
        <taxon>ecological metagenomes</taxon>
    </lineage>
</organism>
<proteinExistence type="predicted"/>
<gene>
    <name evidence="2" type="ORF">MNB_SV-13-185</name>
</gene>
<evidence type="ECO:0000313" key="2">
    <source>
        <dbReference type="EMBL" id="SFV59361.1"/>
    </source>
</evidence>
<dbReference type="AlphaFoldDB" id="A0A1W1C0X5"/>